<dbReference type="AlphaFoldDB" id="A0A2N6SUF7"/>
<proteinExistence type="predicted"/>
<comment type="caution">
    <text evidence="1">The sequence shown here is derived from an EMBL/GenBank/DDBJ whole genome shotgun (WGS) entry which is preliminary data.</text>
</comment>
<sequence>MKKFEIDRRAYYWAEKFLPDHIEKLKKDLENSEDYESIRLSFVISRAEDDLEAITKRYEEIREE</sequence>
<dbReference type="Proteomes" id="UP000235723">
    <property type="component" value="Unassembled WGS sequence"/>
</dbReference>
<evidence type="ECO:0000313" key="2">
    <source>
        <dbReference type="Proteomes" id="UP000235723"/>
    </source>
</evidence>
<reference evidence="1 2" key="1">
    <citation type="submission" date="2017-09" db="EMBL/GenBank/DDBJ databases">
        <title>Bacterial strain isolated from the female urinary microbiota.</title>
        <authorList>
            <person name="Thomas-White K."/>
            <person name="Kumar N."/>
            <person name="Forster S."/>
            <person name="Putonti C."/>
            <person name="Lawley T."/>
            <person name="Wolfe A.J."/>
        </authorList>
    </citation>
    <scope>NUCLEOTIDE SEQUENCE [LARGE SCALE GENOMIC DNA]</scope>
    <source>
        <strain evidence="1 2">UMB0115</strain>
    </source>
</reference>
<dbReference type="EMBL" id="PNHD01000002">
    <property type="protein sequence ID" value="PMC60712.1"/>
    <property type="molecule type" value="Genomic_DNA"/>
</dbReference>
<name>A0A2N6SUF7_FINMA</name>
<gene>
    <name evidence="1" type="ORF">CJ208_02255</name>
</gene>
<evidence type="ECO:0000313" key="1">
    <source>
        <dbReference type="EMBL" id="PMC60712.1"/>
    </source>
</evidence>
<organism evidence="1 2">
    <name type="scientific">Finegoldia magna</name>
    <name type="common">Peptostreptococcus magnus</name>
    <dbReference type="NCBI Taxonomy" id="1260"/>
    <lineage>
        <taxon>Bacteria</taxon>
        <taxon>Bacillati</taxon>
        <taxon>Bacillota</taxon>
        <taxon>Tissierellia</taxon>
        <taxon>Tissierellales</taxon>
        <taxon>Peptoniphilaceae</taxon>
        <taxon>Finegoldia</taxon>
    </lineage>
</organism>
<accession>A0A2N6SUF7</accession>
<protein>
    <submittedName>
        <fullName evidence="1">Uncharacterized protein</fullName>
    </submittedName>
</protein>
<dbReference type="RefSeq" id="WP_102163818.1">
    <property type="nucleotide sequence ID" value="NZ_PNHD01000002.1"/>
</dbReference>